<dbReference type="InterPro" id="IPR046798">
    <property type="entry name" value="2OG-FeII_Oxy_6"/>
</dbReference>
<organism evidence="3">
    <name type="scientific">Puccinia triticina (isolate 1-1 / race 1 (BBBD))</name>
    <name type="common">Brown leaf rust fungus</name>
    <dbReference type="NCBI Taxonomy" id="630390"/>
    <lineage>
        <taxon>Eukaryota</taxon>
        <taxon>Fungi</taxon>
        <taxon>Dikarya</taxon>
        <taxon>Basidiomycota</taxon>
        <taxon>Pucciniomycotina</taxon>
        <taxon>Pucciniomycetes</taxon>
        <taxon>Pucciniales</taxon>
        <taxon>Pucciniaceae</taxon>
        <taxon>Puccinia</taxon>
    </lineage>
</organism>
<reference evidence="4" key="4">
    <citation type="submission" date="2025-05" db="UniProtKB">
        <authorList>
            <consortium name="EnsemblFungi"/>
        </authorList>
    </citation>
    <scope>IDENTIFICATION</scope>
    <source>
        <strain evidence="4">isolate 1-1 / race 1 (BBBD)</strain>
    </source>
</reference>
<dbReference type="OrthoDB" id="2506555at2759"/>
<feature type="compositionally biased region" description="Basic and acidic residues" evidence="1">
    <location>
        <begin position="385"/>
        <end position="396"/>
    </location>
</feature>
<keyword evidence="5" id="KW-1185">Reference proteome</keyword>
<dbReference type="EMBL" id="ADAS02000367">
    <property type="protein sequence ID" value="OAV87527.1"/>
    <property type="molecule type" value="Genomic_DNA"/>
</dbReference>
<accession>A0A180G4E7</accession>
<name>A0A180G4E7_PUCT1</name>
<protein>
    <recommendedName>
        <fullName evidence="2">Tet-like 2OG-Fe(II) oxygenase domain-containing protein</fullName>
    </recommendedName>
</protein>
<feature type="compositionally biased region" description="Polar residues" evidence="1">
    <location>
        <begin position="397"/>
        <end position="422"/>
    </location>
</feature>
<dbReference type="EnsemblFungi" id="PTTG_29404-t43_1">
    <property type="protein sequence ID" value="PTTG_29404-t43_1-p1"/>
    <property type="gene ID" value="PTTG_29404"/>
</dbReference>
<dbReference type="Proteomes" id="UP000005240">
    <property type="component" value="Unassembled WGS sequence"/>
</dbReference>
<reference evidence="3" key="2">
    <citation type="submission" date="2016-05" db="EMBL/GenBank/DDBJ databases">
        <title>Comparative analysis highlights variable genome content of wheat rusts and divergence of the mating loci.</title>
        <authorList>
            <person name="Cuomo C.A."/>
            <person name="Bakkeren G."/>
            <person name="Szabo L."/>
            <person name="Khalil H."/>
            <person name="Joly D."/>
            <person name="Goldberg J."/>
            <person name="Young S."/>
            <person name="Zeng Q."/>
            <person name="Fellers J."/>
        </authorList>
    </citation>
    <scope>NUCLEOTIDE SEQUENCE [LARGE SCALE GENOMIC DNA]</scope>
    <source>
        <strain evidence="3">1-1 BBBD Race 1</strain>
    </source>
</reference>
<dbReference type="VEuPathDB" id="FungiDB:PTTG_29404"/>
<reference evidence="3" key="1">
    <citation type="submission" date="2009-11" db="EMBL/GenBank/DDBJ databases">
        <authorList>
            <consortium name="The Broad Institute Genome Sequencing Platform"/>
            <person name="Ward D."/>
            <person name="Feldgarden M."/>
            <person name="Earl A."/>
            <person name="Young S.K."/>
            <person name="Zeng Q."/>
            <person name="Koehrsen M."/>
            <person name="Alvarado L."/>
            <person name="Berlin A."/>
            <person name="Bochicchio J."/>
            <person name="Borenstein D."/>
            <person name="Chapman S.B."/>
            <person name="Chen Z."/>
            <person name="Engels R."/>
            <person name="Freedman E."/>
            <person name="Gellesch M."/>
            <person name="Goldberg J."/>
            <person name="Griggs A."/>
            <person name="Gujja S."/>
            <person name="Heilman E."/>
            <person name="Heiman D."/>
            <person name="Hepburn T."/>
            <person name="Howarth C."/>
            <person name="Jen D."/>
            <person name="Larson L."/>
            <person name="Lewis B."/>
            <person name="Mehta T."/>
            <person name="Park D."/>
            <person name="Pearson M."/>
            <person name="Roberts A."/>
            <person name="Saif S."/>
            <person name="Shea T."/>
            <person name="Shenoy N."/>
            <person name="Sisk P."/>
            <person name="Stolte C."/>
            <person name="Sykes S."/>
            <person name="Thomson T."/>
            <person name="Walk T."/>
            <person name="White J."/>
            <person name="Yandava C."/>
            <person name="Izard J."/>
            <person name="Baranova O.V."/>
            <person name="Blanton J.M."/>
            <person name="Tanner A.C."/>
            <person name="Dewhirst F.E."/>
            <person name="Haas B."/>
            <person name="Nusbaum C."/>
            <person name="Birren B."/>
        </authorList>
    </citation>
    <scope>NUCLEOTIDE SEQUENCE [LARGE SCALE GENOMIC DNA]</scope>
    <source>
        <strain evidence="3">1-1 BBBD Race 1</strain>
    </source>
</reference>
<dbReference type="AlphaFoldDB" id="A0A180G4E7"/>
<feature type="region of interest" description="Disordered" evidence="1">
    <location>
        <begin position="284"/>
        <end position="514"/>
    </location>
</feature>
<dbReference type="Pfam" id="PF20515">
    <property type="entry name" value="2OG-FeII_Oxy_6"/>
    <property type="match status" value="1"/>
</dbReference>
<sequence length="905" mass="100826">MPKIESIISKRYQKLAPGLFRQSVEKMKSAKLPSFASPEFNETSPMGFASNITATWGEFYNQAHVDNDVNLISYGGWCGIFEETGEPASQEQGYDVKHGQFFLPGISVVVDFNSVDGFTDMFWLSNLVYHQTVKSDRPPESSFTCFAFSAQICKSLYDGFISILGQTGHKFGGFLERDAHLRRLLKITDGNDGDQKNDESSLPKPVWPEASNESKPIENKTLPPPHADFTALPDESEVTVLSAKEFLDNLKIKRQKLESVLKDPGLPRKARFHLQQSIKVLDESSATVEDGKSLPASEGVKIGTPNLLGKRNISRSTKQPSQKKRHKFTSDEDSKKNEESVNPNQTENDAAPQKTTLNDSAPVPTSSSVEKLEKTSQLGTSDSNNRFEKDTSDLNPEKNSVNLQNATPDRSSALISGPNSALENPEDPSQDPPISAGNDDQINPGPEKSHDQTKQSNQEPPKDDSEPAAGNDDQINPGPEKSHDQTKQSNQEPPKDDSEPASGPLKEIQRSPADKLENFTKKHWDELSPIHELYSSSQVDYNGYHLALESINQLYSARINGLLPQTEYSSFLSSQIEFNPVNGKTLKTWLKELRNNVPDIIFPAFNEPFYKTDVWSFPSKDFHKATKDAQKSLSERGMGSELFPLFAHLCHPVEVIQLRWAAIFFQSVALVSKDISSLPAYKKPADSTNELEMELAVIDYFIQCINGPKGNQITDSATSKGSESRVSFTSLDKFIDNIHQMLLAFAILKAKCKIHKNEHSIVSYSEQWSKLPSEHVSRPHFQLLAAFCVAGIRGLFLTPTDPKLFSASKCFLLISVVAKVNLLQPPPSNQNLEPIWKRTNAYICSIINAAFFPSDDSTPTRISRYDLAKFIVLDFSDYWLQYNPGEKILNVPKRSDCPGATIQDL</sequence>
<evidence type="ECO:0000313" key="5">
    <source>
        <dbReference type="Proteomes" id="UP000005240"/>
    </source>
</evidence>
<evidence type="ECO:0000313" key="3">
    <source>
        <dbReference type="EMBL" id="OAV87527.1"/>
    </source>
</evidence>
<reference evidence="4 5" key="3">
    <citation type="journal article" date="2017" name="G3 (Bethesda)">
        <title>Comparative analysis highlights variable genome content of wheat rusts and divergence of the mating loci.</title>
        <authorList>
            <person name="Cuomo C.A."/>
            <person name="Bakkeren G."/>
            <person name="Khalil H.B."/>
            <person name="Panwar V."/>
            <person name="Joly D."/>
            <person name="Linning R."/>
            <person name="Sakthikumar S."/>
            <person name="Song X."/>
            <person name="Adiconis X."/>
            <person name="Fan L."/>
            <person name="Goldberg J.M."/>
            <person name="Levin J.Z."/>
            <person name="Young S."/>
            <person name="Zeng Q."/>
            <person name="Anikster Y."/>
            <person name="Bruce M."/>
            <person name="Wang M."/>
            <person name="Yin C."/>
            <person name="McCallum B."/>
            <person name="Szabo L.J."/>
            <person name="Hulbert S."/>
            <person name="Chen X."/>
            <person name="Fellers J.P."/>
        </authorList>
    </citation>
    <scope>NUCLEOTIDE SEQUENCE</scope>
    <source>
        <strain evidence="4">isolate 1-1 / race 1 (BBBD)</strain>
        <strain evidence="5">Isolate 1-1 / race 1 (BBBD)</strain>
    </source>
</reference>
<gene>
    <name evidence="3" type="ORF">PTTG_29404</name>
</gene>
<feature type="compositionally biased region" description="Basic and acidic residues" evidence="1">
    <location>
        <begin position="328"/>
        <end position="339"/>
    </location>
</feature>
<feature type="compositionally biased region" description="Polar residues" evidence="1">
    <location>
        <begin position="340"/>
        <end position="384"/>
    </location>
</feature>
<feature type="domain" description="Tet-like 2OG-Fe(II) oxygenase" evidence="2">
    <location>
        <begin position="2"/>
        <end position="135"/>
    </location>
</feature>
<proteinExistence type="predicted"/>
<feature type="region of interest" description="Disordered" evidence="1">
    <location>
        <begin position="188"/>
        <end position="231"/>
    </location>
</feature>
<evidence type="ECO:0000259" key="2">
    <source>
        <dbReference type="Pfam" id="PF20515"/>
    </source>
</evidence>
<evidence type="ECO:0000313" key="4">
    <source>
        <dbReference type="EnsemblFungi" id="PTTG_29404-t43_1-p1"/>
    </source>
</evidence>
<evidence type="ECO:0000256" key="1">
    <source>
        <dbReference type="SAM" id="MobiDB-lite"/>
    </source>
</evidence>